<accession>A0A9D4UG23</accession>
<dbReference type="OrthoDB" id="10265867at2759"/>
<dbReference type="GO" id="GO:0005737">
    <property type="term" value="C:cytoplasm"/>
    <property type="evidence" value="ECO:0007669"/>
    <property type="project" value="UniProtKB-ARBA"/>
</dbReference>
<dbReference type="PANTHER" id="PTHR12195">
    <property type="entry name" value="CYTOPLASMIC FMR1-INTERACTING PROTEIN-RELATED"/>
    <property type="match status" value="1"/>
</dbReference>
<name>A0A9D4UG23_ADICA</name>
<dbReference type="InterPro" id="IPR009828">
    <property type="entry name" value="CYRIA/CYRIB_Rac1-bd"/>
</dbReference>
<protein>
    <recommendedName>
        <fullName evidence="1">CYRIA/CYRIB Rac1 binding domain-containing protein</fullName>
    </recommendedName>
</protein>
<dbReference type="GO" id="GO:0030833">
    <property type="term" value="P:regulation of actin filament polymerization"/>
    <property type="evidence" value="ECO:0007669"/>
    <property type="project" value="InterPro"/>
</dbReference>
<dbReference type="EMBL" id="JABFUD020000017">
    <property type="protein sequence ID" value="KAI5067235.1"/>
    <property type="molecule type" value="Genomic_DNA"/>
</dbReference>
<comment type="caution">
    <text evidence="2">The sequence shown here is derived from an EMBL/GenBank/DDBJ whole genome shotgun (WGS) entry which is preliminary data.</text>
</comment>
<proteinExistence type="predicted"/>
<dbReference type="PRINTS" id="PR01698">
    <property type="entry name" value="CYTOFMRPINTP"/>
</dbReference>
<dbReference type="Pfam" id="PF05994">
    <property type="entry name" value="FragX_IP"/>
    <property type="match status" value="1"/>
</dbReference>
<keyword evidence="3" id="KW-1185">Reference proteome</keyword>
<feature type="domain" description="CYRIA/CYRIB Rac1 binding" evidence="1">
    <location>
        <begin position="157"/>
        <end position="294"/>
    </location>
</feature>
<sequence length="1307" mass="148363">MAVPVEEAVAALSTFSLEDNQSDVQGLAAILMSGKSSSKSPIDYEDVPAYRMSLTEDTKSINLLNLLVQEGKEMVAVLYTYRSCVKALPQLPDSMKQSQSELYLETYQVLDLEIIRLRGIQQWQASAASKLAVDMQRFSRPERRISGPTVTHMWSILKLLDMLLQLDHLKNAKASIPNDFSWYKRTFTQVSTQWQDTDSMREELDDLQIFLSTRWAILSNIQGELFRVNNVEDILQVLIHFCVESLESDSILLYSERHVLLRVLPVLVVLAMSTEKDGDAIFKKIKVARLINIFKKDPVVPAFPDLHLAPASMLKELSAYFQKFSAQSRLVSLPSPHELVPREAAEYPLYKLALLVVFFENQLRALAENLLEHDEFVLRFAAATNQLQLLKLATVVDDIVSKDIKDNMFNMIVEGFQLLNKWTGRVWEQCSWKFSRPCKDASPFDGEQSTVVSDYEKVVRCNYTQEERKAMVELSSYIKGVGSMMEKVDTLVSDSVWESIHGQVQEFVQNKLSGIQRTSLRKRKDLVRIITDMQTIAADFMGNATKMGFDFKSSRRQAEENSVFFHPRPVAPTAAQLHCLQFLIHELVSGSAPRKAAGFFGSNDPEVPQQDLRQLESFFNRLAFLPHILDYKVTLAHVTDLGFLWFREFYLETSRVIQFPIECSLPWMLVDHVIESQDTGLLESVLMPFDIYNDSAEFALHGLKQRFLYDEIEAEVDLCFDQLVFKLTEHMFSHYKSFAASKMLDSMFLAASENSERLIVPPKRYDALFRMRRVKLLGRSVDLVYLIGQRMNKIFRENLDYLLERFESHDICSVVELQQLIDILRLTHHFVAGFLTLDPFKMMLEEMTETISLVSFSGRLASQVFAELQNDVLSNFCLCNTTQRLIRSPKNCQRHISRPSAPHVKSSFLCGTHDLNIAYAALSQLYSKFFGLPHFFAIAKLLGSSLAWLIRSVLDLLSQKIMALEPKIAELRAELPKAIHIPSYDGGVAGCLTSFQEQLQWAINFEGRAEVLQTLKETGSLIFFLSLLDTVIQELETEQFMQDAPFLGFAPGGDRQMDRVLVKDQKSPIVNICRHATNAILMHPGCLDSSSFLTLCKQAEIAESLAMKKAESGSILEYALDFLSKTLDTVRSKWNATSKVGLMEITSSKEFHRIYSGIQFVFCGGPIEDSISNQERFGDAVAWGGCAIIYLLGQHLRFELLDFVYHALNVTEVEIVSTLQATLADKIKQISPSYAPDLETFIENGKKVRRLNSHVFSMLKACFPLEEKQACMIKQSGTLVPRIKYPNTPSAFETLPLKGGAVQLESN</sequence>
<evidence type="ECO:0000259" key="1">
    <source>
        <dbReference type="Pfam" id="PF07159"/>
    </source>
</evidence>
<dbReference type="InterPro" id="IPR008081">
    <property type="entry name" value="Cytoplasmic_FMR1-int"/>
</dbReference>
<dbReference type="Pfam" id="PF07159">
    <property type="entry name" value="CYRIA-B_Rac1-bd"/>
    <property type="match status" value="1"/>
</dbReference>
<gene>
    <name evidence="2" type="ORF">GOP47_0017763</name>
</gene>
<reference evidence="2" key="1">
    <citation type="submission" date="2021-01" db="EMBL/GenBank/DDBJ databases">
        <title>Adiantum capillus-veneris genome.</title>
        <authorList>
            <person name="Fang Y."/>
            <person name="Liao Q."/>
        </authorList>
    </citation>
    <scope>NUCLEOTIDE SEQUENCE</scope>
    <source>
        <strain evidence="2">H3</strain>
        <tissue evidence="2">Leaf</tissue>
    </source>
</reference>
<evidence type="ECO:0000313" key="2">
    <source>
        <dbReference type="EMBL" id="KAI5067235.1"/>
    </source>
</evidence>
<evidence type="ECO:0000313" key="3">
    <source>
        <dbReference type="Proteomes" id="UP000886520"/>
    </source>
</evidence>
<organism evidence="2 3">
    <name type="scientific">Adiantum capillus-veneris</name>
    <name type="common">Maidenhair fern</name>
    <dbReference type="NCBI Taxonomy" id="13818"/>
    <lineage>
        <taxon>Eukaryota</taxon>
        <taxon>Viridiplantae</taxon>
        <taxon>Streptophyta</taxon>
        <taxon>Embryophyta</taxon>
        <taxon>Tracheophyta</taxon>
        <taxon>Polypodiopsida</taxon>
        <taxon>Polypodiidae</taxon>
        <taxon>Polypodiales</taxon>
        <taxon>Pteridineae</taxon>
        <taxon>Pteridaceae</taxon>
        <taxon>Vittarioideae</taxon>
        <taxon>Adiantum</taxon>
    </lineage>
</organism>
<dbReference type="Proteomes" id="UP000886520">
    <property type="component" value="Chromosome 17"/>
</dbReference>
<dbReference type="GO" id="GO:0031267">
    <property type="term" value="F:small GTPase binding"/>
    <property type="evidence" value="ECO:0007669"/>
    <property type="project" value="InterPro"/>
</dbReference>
<dbReference type="PIRSF" id="PIRSF008153">
    <property type="entry name" value="FMR1_interacting"/>
    <property type="match status" value="1"/>
</dbReference>